<dbReference type="AlphaFoldDB" id="A0A8S1GWG0"/>
<protein>
    <submittedName>
        <fullName evidence="1">Uncharacterized protein</fullName>
    </submittedName>
</protein>
<reference evidence="1" key="1">
    <citation type="submission" date="2020-10" db="EMBL/GenBank/DDBJ databases">
        <authorList>
            <person name="Kikuchi T."/>
        </authorList>
    </citation>
    <scope>NUCLEOTIDE SEQUENCE</scope>
    <source>
        <strain evidence="1">NKZ352</strain>
    </source>
</reference>
<keyword evidence="2" id="KW-1185">Reference proteome</keyword>
<name>A0A8S1GWG0_9PELO</name>
<dbReference type="Proteomes" id="UP000835052">
    <property type="component" value="Unassembled WGS sequence"/>
</dbReference>
<organism evidence="1 2">
    <name type="scientific">Caenorhabditis auriculariae</name>
    <dbReference type="NCBI Taxonomy" id="2777116"/>
    <lineage>
        <taxon>Eukaryota</taxon>
        <taxon>Metazoa</taxon>
        <taxon>Ecdysozoa</taxon>
        <taxon>Nematoda</taxon>
        <taxon>Chromadorea</taxon>
        <taxon>Rhabditida</taxon>
        <taxon>Rhabditina</taxon>
        <taxon>Rhabditomorpha</taxon>
        <taxon>Rhabditoidea</taxon>
        <taxon>Rhabditidae</taxon>
        <taxon>Peloderinae</taxon>
        <taxon>Caenorhabditis</taxon>
    </lineage>
</organism>
<comment type="caution">
    <text evidence="1">The sequence shown here is derived from an EMBL/GenBank/DDBJ whole genome shotgun (WGS) entry which is preliminary data.</text>
</comment>
<evidence type="ECO:0000313" key="1">
    <source>
        <dbReference type="EMBL" id="CAD6187222.1"/>
    </source>
</evidence>
<evidence type="ECO:0000313" key="2">
    <source>
        <dbReference type="Proteomes" id="UP000835052"/>
    </source>
</evidence>
<gene>
    <name evidence="1" type="ORF">CAUJ_LOCUS3141</name>
</gene>
<dbReference type="EMBL" id="CAJGYM010000006">
    <property type="protein sequence ID" value="CAD6187222.1"/>
    <property type="molecule type" value="Genomic_DNA"/>
</dbReference>
<accession>A0A8S1GWG0</accession>
<proteinExistence type="predicted"/>
<sequence>MWSTNQARDQLWKESWFKDCLRRLVTAPYSRPTFSRTSAYPETPAYLLSPRHANCAKPPTESDGTVALLPSWVGCPLSEANNLAPPPPPTTTTAAWLAKPQVHIAQISQLQSKLALEAKLKSFSGRHQTLDAIV</sequence>